<feature type="region of interest" description="Disordered" evidence="1">
    <location>
        <begin position="655"/>
        <end position="782"/>
    </location>
</feature>
<feature type="region of interest" description="Disordered" evidence="1">
    <location>
        <begin position="552"/>
        <end position="620"/>
    </location>
</feature>
<name>A0A430FB65_9BIFI</name>
<dbReference type="OrthoDB" id="5181884at2"/>
<evidence type="ECO:0000256" key="1">
    <source>
        <dbReference type="SAM" id="MobiDB-lite"/>
    </source>
</evidence>
<evidence type="ECO:0000256" key="2">
    <source>
        <dbReference type="SAM" id="Phobius"/>
    </source>
</evidence>
<gene>
    <name evidence="3" type="ORF">D2E23_1992</name>
</gene>
<evidence type="ECO:0000313" key="3">
    <source>
        <dbReference type="EMBL" id="RSX50038.1"/>
    </source>
</evidence>
<feature type="region of interest" description="Disordered" evidence="1">
    <location>
        <begin position="854"/>
        <end position="945"/>
    </location>
</feature>
<feature type="compositionally biased region" description="Low complexity" evidence="1">
    <location>
        <begin position="307"/>
        <end position="322"/>
    </location>
</feature>
<feature type="compositionally biased region" description="Gly residues" evidence="1">
    <location>
        <begin position="924"/>
        <end position="936"/>
    </location>
</feature>
<feature type="compositionally biased region" description="Basic and acidic residues" evidence="1">
    <location>
        <begin position="479"/>
        <end position="490"/>
    </location>
</feature>
<feature type="compositionally biased region" description="Low complexity" evidence="1">
    <location>
        <begin position="893"/>
        <end position="903"/>
    </location>
</feature>
<organism evidence="3 4">
    <name type="scientific">Bifidobacterium callimiconis</name>
    <dbReference type="NCBI Taxonomy" id="2306973"/>
    <lineage>
        <taxon>Bacteria</taxon>
        <taxon>Bacillati</taxon>
        <taxon>Actinomycetota</taxon>
        <taxon>Actinomycetes</taxon>
        <taxon>Bifidobacteriales</taxon>
        <taxon>Bifidobacteriaceae</taxon>
        <taxon>Bifidobacterium</taxon>
    </lineage>
</organism>
<feature type="compositionally biased region" description="Basic and acidic residues" evidence="1">
    <location>
        <begin position="336"/>
        <end position="347"/>
    </location>
</feature>
<feature type="compositionally biased region" description="Polar residues" evidence="1">
    <location>
        <begin position="408"/>
        <end position="424"/>
    </location>
</feature>
<feature type="region of interest" description="Disordered" evidence="1">
    <location>
        <begin position="171"/>
        <end position="201"/>
    </location>
</feature>
<feature type="region of interest" description="Disordered" evidence="1">
    <location>
        <begin position="229"/>
        <end position="490"/>
    </location>
</feature>
<feature type="compositionally biased region" description="Polar residues" evidence="1">
    <location>
        <begin position="250"/>
        <end position="268"/>
    </location>
</feature>
<keyword evidence="2" id="KW-0812">Transmembrane</keyword>
<feature type="compositionally biased region" description="Basic and acidic residues" evidence="1">
    <location>
        <begin position="171"/>
        <end position="188"/>
    </location>
</feature>
<feature type="region of interest" description="Disordered" evidence="1">
    <location>
        <begin position="92"/>
        <end position="158"/>
    </location>
</feature>
<keyword evidence="2" id="KW-0472">Membrane</keyword>
<dbReference type="EMBL" id="QXGJ01000012">
    <property type="protein sequence ID" value="RSX50038.1"/>
    <property type="molecule type" value="Genomic_DNA"/>
</dbReference>
<sequence>MSETGKTQFCPQCGAPRMEGANFCAKCGHRFAAAPIQDDTVIQAPGLNAGPVPLPAEAAGPLPAPAQMPPSFVPQTQAESVPHTAEDLGETEILPPQRFGGPKPGAVRPGAVHEGTAQPVSIQPEHNSRTAATGTGGSSAPITPAAQPNPGAFQIAPETGDIAPWGVTAEEREAAQEAAKEAAREAAREAVPGAEPQHGRHTPFIAAQPVYEAQPLESLVARTEAIAAARAEEEAREQAEEAQEPAQAESSGNSADAPSLSPTKSDSPLPQKEHAAKETTGESEASSVGEATTAFDPLAALAEEEAAATGAGQADQTEAGAGVQSSPSPTLPDGASSREEHKEKEPEASSVGEETVAFNPLAALAEEEAADASAHGLHAQPGEHPAPNPAPNADDVDTPAHVPESEHGTGTPSPSPATSGNALSQEEHVTTVNNTSATTSIGEETTAFDPLAALEDEDDRTVLSPPQIDDDTVPSASEIDDRTVISDPTRADAIETATGNEPDPVREAEETTAFNPLEWFDDTAENDAQPGIAVLGETAPTSLNTVAVPAKASVPQASEEQAAQAIPTGPAMPPAIPPTTALPQNTAEPSGGQETVAMAPVPSPTATTNNPMANTTHPEEQATQAIPVKQMKTLLAGAGVAGIVGTAAAAHPTAAAASETTTPASATGPASESATVPSSAETTVIKPSAVTHDADIPHTTALPLSNTTGGKDTPAAVPTSSTTAPEETIAMTPLTTPATPSAPSATPAPENQPVRTARSASSTAEPTVQDPSQPTVQSSTRPSILAPVTPAQSAPQSALDELAQFAVPDDEDDEVPFLGKVDDKTVVDQTMAYQQPVASATSSATSETMAMPSAFAPNGQQTSYGQFGQPGQPDGAYGTNTYGDNAAYGNQYGGSTAPTPTTTGGYGNGSIPGGSTPNVPGTPNGPGSGQVPGGPIGNAPAPKPKRRHTGAIVAAVICVIALVAAAGGYALWRNREHQAAVSACTEAQSSFDKSATTLSNSITKGKQAISDTQYDEVSDQTAITSLNNLVNTSTDDGSSESCSVDRTTAQLNASADKFKSLAKSNVTLASKIDNGVTTLKGSKASKTLADAKSTLESTLSKAKELMTSATGNVTDETVLTALQQAISDASTLMQSLTDADSSKVTASALNKASDTLETAMEKVNASVKAKQAADDKTRCQNIAGNYGMWQGSMQLTVSADCSISMQDAGEASGSSGAYSYTADSYKENGDGTVTWSLSNNETMTYYPAGKEAPSIKQFIDALGNGETDPTVNLPKIETGDGSAYVG</sequence>
<dbReference type="Proteomes" id="UP000288607">
    <property type="component" value="Unassembled WGS sequence"/>
</dbReference>
<feature type="compositionally biased region" description="Polar residues" evidence="1">
    <location>
        <begin position="758"/>
        <end position="782"/>
    </location>
</feature>
<reference evidence="3 4" key="1">
    <citation type="submission" date="2018-09" db="EMBL/GenBank/DDBJ databases">
        <title>Characterization of the phylogenetic diversity of five novel species belonging to the genus Bifidobacterium.</title>
        <authorList>
            <person name="Lugli G.A."/>
            <person name="Duranti S."/>
            <person name="Milani C."/>
        </authorList>
    </citation>
    <scope>NUCLEOTIDE SEQUENCE [LARGE SCALE GENOMIC DNA]</scope>
    <source>
        <strain evidence="3 4">2028B</strain>
    </source>
</reference>
<feature type="transmembrane region" description="Helical" evidence="2">
    <location>
        <begin position="951"/>
        <end position="972"/>
    </location>
</feature>
<feature type="compositionally biased region" description="Low complexity" evidence="1">
    <location>
        <begin position="604"/>
        <end position="616"/>
    </location>
</feature>
<evidence type="ECO:0000313" key="4">
    <source>
        <dbReference type="Proteomes" id="UP000288607"/>
    </source>
</evidence>
<accession>A0A430FB65</accession>
<comment type="caution">
    <text evidence="3">The sequence shown here is derived from an EMBL/GenBank/DDBJ whole genome shotgun (WGS) entry which is preliminary data.</text>
</comment>
<protein>
    <submittedName>
        <fullName evidence="3">Sugar-binding domain-containing protein</fullName>
    </submittedName>
</protein>
<feature type="compositionally biased region" description="Basic and acidic residues" evidence="1">
    <location>
        <begin position="271"/>
        <end position="280"/>
    </location>
</feature>
<feature type="compositionally biased region" description="Low complexity" evidence="1">
    <location>
        <begin position="713"/>
        <end position="749"/>
    </location>
</feature>
<feature type="compositionally biased region" description="Polar residues" evidence="1">
    <location>
        <begin position="118"/>
        <end position="141"/>
    </location>
</feature>
<feature type="compositionally biased region" description="Low complexity" evidence="1">
    <location>
        <begin position="655"/>
        <end position="675"/>
    </location>
</feature>
<feature type="compositionally biased region" description="Basic and acidic residues" evidence="1">
    <location>
        <begin position="230"/>
        <end position="239"/>
    </location>
</feature>
<proteinExistence type="predicted"/>
<keyword evidence="2" id="KW-1133">Transmembrane helix</keyword>
<feature type="compositionally biased region" description="Low complexity" evidence="1">
    <location>
        <begin position="913"/>
        <end position="922"/>
    </location>
</feature>
<feature type="compositionally biased region" description="Low complexity" evidence="1">
    <location>
        <begin position="430"/>
        <end position="440"/>
    </location>
</feature>
<dbReference type="RefSeq" id="WP_126030778.1">
    <property type="nucleotide sequence ID" value="NZ_QXGJ01000012.1"/>
</dbReference>
<keyword evidence="4" id="KW-1185">Reference proteome</keyword>